<organism evidence="1 2">
    <name type="scientific">Dactylosporangium roseum</name>
    <dbReference type="NCBI Taxonomy" id="47989"/>
    <lineage>
        <taxon>Bacteria</taxon>
        <taxon>Bacillati</taxon>
        <taxon>Actinomycetota</taxon>
        <taxon>Actinomycetes</taxon>
        <taxon>Micromonosporales</taxon>
        <taxon>Micromonosporaceae</taxon>
        <taxon>Dactylosporangium</taxon>
    </lineage>
</organism>
<keyword evidence="2" id="KW-1185">Reference proteome</keyword>
<dbReference type="Proteomes" id="UP001058271">
    <property type="component" value="Chromosome"/>
</dbReference>
<gene>
    <name evidence="1" type="ORF">Drose_25735</name>
</gene>
<proteinExistence type="predicted"/>
<dbReference type="RefSeq" id="WP_260723935.1">
    <property type="nucleotide sequence ID" value="NZ_BAAABS010000018.1"/>
</dbReference>
<evidence type="ECO:0000313" key="2">
    <source>
        <dbReference type="Proteomes" id="UP001058271"/>
    </source>
</evidence>
<dbReference type="EMBL" id="CP073721">
    <property type="protein sequence ID" value="UWZ34610.1"/>
    <property type="molecule type" value="Genomic_DNA"/>
</dbReference>
<reference evidence="1" key="1">
    <citation type="submission" date="2021-04" db="EMBL/GenBank/DDBJ databases">
        <title>Biosynthetic gene clusters of Dactylosporangioum roseum.</title>
        <authorList>
            <person name="Hartkoorn R.C."/>
            <person name="Beaudoing E."/>
            <person name="Hot D."/>
            <person name="Moureu S."/>
        </authorList>
    </citation>
    <scope>NUCLEOTIDE SEQUENCE</scope>
    <source>
        <strain evidence="1">NRRL B-16295</strain>
    </source>
</reference>
<sequence>MDRAALVLPIGQFGGASGPVDDPGTVFPVRRGDRVWPLDAARFTVWGYLHGTPERPAAEGWTVAALMETLTANGVVDGERHLAALRDDGLAVLVDPRDATAFAVGHRLAPLLLALGEHDEGRAGYTLGLFDHPVTTIAGPLFLIWAWSEVEPDLWAGCRRLAEDAQAAGGDDPDLTDPARVLHGLLEALPGLLSAGAAYLDVVGS</sequence>
<accession>A0ABY5YXY8</accession>
<protein>
    <recommendedName>
        <fullName evidence="3">SUKH-4 immunity protein of toxin-antitoxin system</fullName>
    </recommendedName>
</protein>
<evidence type="ECO:0008006" key="3">
    <source>
        <dbReference type="Google" id="ProtNLM"/>
    </source>
</evidence>
<name>A0ABY5YXY8_9ACTN</name>
<evidence type="ECO:0000313" key="1">
    <source>
        <dbReference type="EMBL" id="UWZ34610.1"/>
    </source>
</evidence>